<dbReference type="InterPro" id="IPR036937">
    <property type="entry name" value="Adhesion_dom_fimbrial_sf"/>
</dbReference>
<dbReference type="Pfam" id="PF00419">
    <property type="entry name" value="Fimbrial"/>
    <property type="match status" value="1"/>
</dbReference>
<evidence type="ECO:0000259" key="2">
    <source>
        <dbReference type="Pfam" id="PF00419"/>
    </source>
</evidence>
<organism evidence="3 4">
    <name type="scientific">Enterobacter cloacae</name>
    <dbReference type="NCBI Taxonomy" id="550"/>
    <lineage>
        <taxon>Bacteria</taxon>
        <taxon>Pseudomonadati</taxon>
        <taxon>Pseudomonadota</taxon>
        <taxon>Gammaproteobacteria</taxon>
        <taxon>Enterobacterales</taxon>
        <taxon>Enterobacteriaceae</taxon>
        <taxon>Enterobacter</taxon>
        <taxon>Enterobacter cloacae complex</taxon>
    </lineage>
</organism>
<dbReference type="PANTHER" id="PTHR33420">
    <property type="entry name" value="FIMBRIAL SUBUNIT ELFA-RELATED"/>
    <property type="match status" value="1"/>
</dbReference>
<dbReference type="AlphaFoldDB" id="A0A144PE71"/>
<name>A0A144PE71_ENTCL</name>
<dbReference type="GO" id="GO:0009289">
    <property type="term" value="C:pilus"/>
    <property type="evidence" value="ECO:0007669"/>
    <property type="project" value="InterPro"/>
</dbReference>
<keyword evidence="1" id="KW-0732">Signal</keyword>
<dbReference type="InterPro" id="IPR008966">
    <property type="entry name" value="Adhesion_dom_sf"/>
</dbReference>
<sequence length="181" mass="19723">MKKHHFLLFLLANLALSLQTARADNDSFNVQFIGTIVGESCNVDTGSVEQTVDLGDFTADDFPAVGTTTPDKKFDITLKSCTRAITGTKVWFTGNVDANDPTLLALSDTGKGTLRMMATGLGVELLDTDRTPIRINNTESTLYPLLPGDNTLTFYLHYKSTLPVVTSGNATAVMYFDLLYQ</sequence>
<accession>A0A144PE71</accession>
<reference evidence="3 4" key="1">
    <citation type="submission" date="2016-03" db="EMBL/GenBank/DDBJ databases">
        <authorList>
            <consortium name="Pathogen Informatics"/>
        </authorList>
    </citation>
    <scope>NUCLEOTIDE SEQUENCE [LARGE SCALE GENOMIC DNA]</scope>
    <source>
        <strain evidence="4">e1252</strain>
    </source>
</reference>
<dbReference type="PANTHER" id="PTHR33420:SF5">
    <property type="entry name" value="FIMBRIAL SUBUNIT"/>
    <property type="match status" value="1"/>
</dbReference>
<dbReference type="RefSeq" id="WP_063144882.1">
    <property type="nucleotide sequence ID" value="NZ_FJXR01000020.1"/>
</dbReference>
<dbReference type="SUPFAM" id="SSF49401">
    <property type="entry name" value="Bacterial adhesins"/>
    <property type="match status" value="1"/>
</dbReference>
<dbReference type="EMBL" id="FJXR01000020">
    <property type="protein sequence ID" value="CZV83521.1"/>
    <property type="molecule type" value="Genomic_DNA"/>
</dbReference>
<evidence type="ECO:0000313" key="3">
    <source>
        <dbReference type="EMBL" id="CZV83521.1"/>
    </source>
</evidence>
<feature type="signal peptide" evidence="1">
    <location>
        <begin position="1"/>
        <end position="23"/>
    </location>
</feature>
<feature type="domain" description="Fimbrial-type adhesion" evidence="2">
    <location>
        <begin position="31"/>
        <end position="181"/>
    </location>
</feature>
<dbReference type="Gene3D" id="2.60.40.1090">
    <property type="entry name" value="Fimbrial-type adhesion domain"/>
    <property type="match status" value="1"/>
</dbReference>
<dbReference type="InterPro" id="IPR000259">
    <property type="entry name" value="Adhesion_dom_fimbrial"/>
</dbReference>
<evidence type="ECO:0000313" key="4">
    <source>
        <dbReference type="Proteomes" id="UP000076008"/>
    </source>
</evidence>
<feature type="chain" id="PRO_5009814277" evidence="1">
    <location>
        <begin position="24"/>
        <end position="181"/>
    </location>
</feature>
<dbReference type="InterPro" id="IPR050263">
    <property type="entry name" value="Bact_Fimbrial_Adh_Pro"/>
</dbReference>
<protein>
    <submittedName>
        <fullName evidence="3">P pilus assembly protein, pilin FimA</fullName>
    </submittedName>
</protein>
<dbReference type="Proteomes" id="UP000076008">
    <property type="component" value="Unassembled WGS sequence"/>
</dbReference>
<evidence type="ECO:0000256" key="1">
    <source>
        <dbReference type="SAM" id="SignalP"/>
    </source>
</evidence>
<dbReference type="GO" id="GO:0043709">
    <property type="term" value="P:cell adhesion involved in single-species biofilm formation"/>
    <property type="evidence" value="ECO:0007669"/>
    <property type="project" value="TreeGrafter"/>
</dbReference>
<proteinExistence type="predicted"/>
<gene>
    <name evidence="3" type="primary">fimA_4</name>
    <name evidence="3" type="ORF">SAMEA2273318_03331</name>
</gene>